<evidence type="ECO:0000313" key="2">
    <source>
        <dbReference type="Proteomes" id="UP000629287"/>
    </source>
</evidence>
<dbReference type="GeneID" id="86827897"/>
<dbReference type="Proteomes" id="UP000629287">
    <property type="component" value="Unassembled WGS sequence"/>
</dbReference>
<proteinExistence type="predicted"/>
<name>A0A8I0P519_9ACTN</name>
<protein>
    <submittedName>
        <fullName evidence="1">Uncharacterized protein</fullName>
    </submittedName>
</protein>
<dbReference type="AlphaFoldDB" id="A0A8I0P519"/>
<sequence>MTAATRTRRNTLRTAIHTSRALGYRTLSGIIAAHVEAGRLIRTGDFLDRVGGGDLKDGQKAWFGRHVAKAYRAQHGGDTVRVWTQHRTTGKWIHVYAYGVVDDALYTGLFSYKGTQHLLADTYAEAA</sequence>
<evidence type="ECO:0000313" key="1">
    <source>
        <dbReference type="EMBL" id="MBE1597197.1"/>
    </source>
</evidence>
<organism evidence="1 2">
    <name type="scientific">Streptomyces stelliscabiei</name>
    <dbReference type="NCBI Taxonomy" id="146820"/>
    <lineage>
        <taxon>Bacteria</taxon>
        <taxon>Bacillati</taxon>
        <taxon>Actinomycetota</taxon>
        <taxon>Actinomycetes</taxon>
        <taxon>Kitasatosporales</taxon>
        <taxon>Streptomycetaceae</taxon>
        <taxon>Streptomyces</taxon>
    </lineage>
</organism>
<keyword evidence="2" id="KW-1185">Reference proteome</keyword>
<accession>A0A8I0P519</accession>
<dbReference type="RefSeq" id="WP_046916597.1">
    <property type="nucleotide sequence ID" value="NZ_JADBGF010000001.1"/>
</dbReference>
<reference evidence="1 2" key="1">
    <citation type="submission" date="2020-10" db="EMBL/GenBank/DDBJ databases">
        <title>Sequencing the genomes of 1000 actinobacteria strains.</title>
        <authorList>
            <person name="Klenk H.-P."/>
        </authorList>
    </citation>
    <scope>NUCLEOTIDE SEQUENCE [LARGE SCALE GENOMIC DNA]</scope>
    <source>
        <strain evidence="1 2">DSM 41803</strain>
    </source>
</reference>
<dbReference type="EMBL" id="JADBGF010000001">
    <property type="protein sequence ID" value="MBE1597197.1"/>
    <property type="molecule type" value="Genomic_DNA"/>
</dbReference>
<gene>
    <name evidence="1" type="ORF">H4687_003326</name>
</gene>
<comment type="caution">
    <text evidence="1">The sequence shown here is derived from an EMBL/GenBank/DDBJ whole genome shotgun (WGS) entry which is preliminary data.</text>
</comment>
<dbReference type="OrthoDB" id="4260865at2"/>